<dbReference type="WBParaSite" id="EEL_0000843801-mRNA-1">
    <property type="protein sequence ID" value="EEL_0000843801-mRNA-1"/>
    <property type="gene ID" value="EEL_0000843801"/>
</dbReference>
<name>A0A0R3S1A3_9BILA</name>
<dbReference type="Pfam" id="PF05742">
    <property type="entry name" value="TANGO2"/>
    <property type="match status" value="2"/>
</dbReference>
<protein>
    <submittedName>
        <fullName evidence="2">SWIM-type domain-containing protein</fullName>
    </submittedName>
</protein>
<dbReference type="Proteomes" id="UP000050640">
    <property type="component" value="Unplaced"/>
</dbReference>
<keyword evidence="1" id="KW-1185">Reference proteome</keyword>
<dbReference type="GO" id="GO:0009306">
    <property type="term" value="P:protein secretion"/>
    <property type="evidence" value="ECO:0007669"/>
    <property type="project" value="TreeGrafter"/>
</dbReference>
<dbReference type="STRING" id="1147741.A0A0R3S1A3"/>
<sequence>MCVTFIYLNDKAIDDPKSYQLIVLNNRDELFDRPTLPPAWKDGILCGRDQANPYGGTWLGMTRNGRLGNILAVLENPTDEVPCAITRGKIVYEYLKSEMSPEIYVAEQLSKEAQQYNGFNVILLHRLFNEKIERKTYIGVQFSNRHNSPTVMFGSGIYGFGNNALGKPFKKITYGLRMFEEKLKMLDDENVNEQELMKQFLEILIDQTSHHPDEQLISQKDQDRDSCKLMSQLFYELPKPLRYGTSGSKNIKMTDAPPQISFNEDYDNGSCCRIFDKDYCNIWKILERKHTCRHLLYVILIIVLFLVKKFSPTFELKVAEYAKYKLILLNNRDELLKRPTSTARWENGILAGRDERESIRGTWLCMDATGCISNLLTITVPTHEMKSNCASRGALPVNYVKSSKKPEEFCKLLTSTVNRYNAFQILCFQRNEYDQYEVAGLAYQPDDRIEITSYPSGIHGFGNSPPSEPFKKVQRGVEKMSTIIEEINNENYSEAEVIERLLQLATDKCHCSGTNHHTFFFNLVLMCTNILHQPFCRCFPDDQLKRRCGRSSELCKYRTAIFVRYPDGIPYGTRSHTIIIVDRNNRATYYEKSMDARTEKASEAVWTERIFHFELT</sequence>
<dbReference type="InterPro" id="IPR008551">
    <property type="entry name" value="TANGO2"/>
</dbReference>
<organism evidence="1 2">
    <name type="scientific">Elaeophora elaphi</name>
    <dbReference type="NCBI Taxonomy" id="1147741"/>
    <lineage>
        <taxon>Eukaryota</taxon>
        <taxon>Metazoa</taxon>
        <taxon>Ecdysozoa</taxon>
        <taxon>Nematoda</taxon>
        <taxon>Chromadorea</taxon>
        <taxon>Rhabditida</taxon>
        <taxon>Spirurina</taxon>
        <taxon>Spiruromorpha</taxon>
        <taxon>Filarioidea</taxon>
        <taxon>Onchocercidae</taxon>
        <taxon>Elaeophora</taxon>
    </lineage>
</organism>
<evidence type="ECO:0000313" key="2">
    <source>
        <dbReference type="WBParaSite" id="EEL_0000843801-mRNA-1"/>
    </source>
</evidence>
<reference evidence="2" key="1">
    <citation type="submission" date="2017-02" db="UniProtKB">
        <authorList>
            <consortium name="WormBaseParasite"/>
        </authorList>
    </citation>
    <scope>IDENTIFICATION</scope>
</reference>
<dbReference type="AlphaFoldDB" id="A0A0R3S1A3"/>
<dbReference type="PANTHER" id="PTHR17985">
    <property type="entry name" value="SER/THR-RICH PROTEIN T10 IN DGCR REGION"/>
    <property type="match status" value="1"/>
</dbReference>
<evidence type="ECO:0000313" key="1">
    <source>
        <dbReference type="Proteomes" id="UP000050640"/>
    </source>
</evidence>
<proteinExistence type="predicted"/>
<accession>A0A0R3S1A3</accession>
<dbReference type="GO" id="GO:0005794">
    <property type="term" value="C:Golgi apparatus"/>
    <property type="evidence" value="ECO:0007669"/>
    <property type="project" value="TreeGrafter"/>
</dbReference>
<dbReference type="PANTHER" id="PTHR17985:SF8">
    <property type="entry name" value="TRANSPORT AND GOLGI ORGANIZATION PROTEIN 2 HOMOLOG"/>
    <property type="match status" value="1"/>
</dbReference>
<dbReference type="GO" id="GO:0007030">
    <property type="term" value="P:Golgi organization"/>
    <property type="evidence" value="ECO:0007669"/>
    <property type="project" value="TreeGrafter"/>
</dbReference>